<dbReference type="InParanoid" id="A0A0D0ED32"/>
<keyword evidence="5" id="KW-1185">Reference proteome</keyword>
<evidence type="ECO:0000313" key="4">
    <source>
        <dbReference type="EMBL" id="KIL00416.1"/>
    </source>
</evidence>
<keyword evidence="2" id="KW-0808">Transferase</keyword>
<dbReference type="Proteomes" id="UP000054538">
    <property type="component" value="Unassembled WGS sequence"/>
</dbReference>
<sequence>MAAKASRPSSYLETPDATMDFLWAWLNVNTRCIYYRLMPLKMDPDNLTMCPVLDFANHTPYRAQMTPVPSKADVWNSAPVKSIGDGLKFISAETAMIHEGDEIHLTYGPHSNKTLFVEYGFVNACHEQGSHLSGEVDVEDMVEELVFQGLPLGEIVKEVLVTESYWGNWTLHCTSDSAQPSWRLITALRLHHLVVEVGSTKDDDIQAWRDVVAGKRERISNDNERAWRETVVRMCDILISRAEHYFASGSTEDAMRDNTWIQCMQENVQALWREELFVARAVKQSILRGDEY</sequence>
<dbReference type="OrthoDB" id="341421at2759"/>
<evidence type="ECO:0000256" key="2">
    <source>
        <dbReference type="ARBA" id="ARBA00022679"/>
    </source>
</evidence>
<evidence type="ECO:0000256" key="3">
    <source>
        <dbReference type="ARBA" id="ARBA00022691"/>
    </source>
</evidence>
<keyword evidence="3" id="KW-0949">S-adenosyl-L-methionine</keyword>
<dbReference type="GO" id="GO:0032259">
    <property type="term" value="P:methylation"/>
    <property type="evidence" value="ECO:0007669"/>
    <property type="project" value="UniProtKB-KW"/>
</dbReference>
<reference evidence="5" key="2">
    <citation type="submission" date="2015-01" db="EMBL/GenBank/DDBJ databases">
        <title>Evolutionary Origins and Diversification of the Mycorrhizal Mutualists.</title>
        <authorList>
            <consortium name="DOE Joint Genome Institute"/>
            <consortium name="Mycorrhizal Genomics Consortium"/>
            <person name="Kohler A."/>
            <person name="Kuo A."/>
            <person name="Nagy L.G."/>
            <person name="Floudas D."/>
            <person name="Copeland A."/>
            <person name="Barry K.W."/>
            <person name="Cichocki N."/>
            <person name="Veneault-Fourrey C."/>
            <person name="LaButti K."/>
            <person name="Lindquist E.A."/>
            <person name="Lipzen A."/>
            <person name="Lundell T."/>
            <person name="Morin E."/>
            <person name="Murat C."/>
            <person name="Riley R."/>
            <person name="Ohm R."/>
            <person name="Sun H."/>
            <person name="Tunlid A."/>
            <person name="Henrissat B."/>
            <person name="Grigoriev I.V."/>
            <person name="Hibbett D.S."/>
            <person name="Martin F."/>
        </authorList>
    </citation>
    <scope>NUCLEOTIDE SEQUENCE [LARGE SCALE GENOMIC DNA]</scope>
    <source>
        <strain evidence="5">Ve08.2h10</strain>
    </source>
</reference>
<dbReference type="PANTHER" id="PTHR13271:SF47">
    <property type="entry name" value="ACTIN-HISTIDINE N-METHYLTRANSFERASE"/>
    <property type="match status" value="1"/>
</dbReference>
<dbReference type="AlphaFoldDB" id="A0A0D0ED32"/>
<name>A0A0D0ED32_9AGAM</name>
<reference evidence="4 5" key="1">
    <citation type="submission" date="2014-04" db="EMBL/GenBank/DDBJ databases">
        <authorList>
            <consortium name="DOE Joint Genome Institute"/>
            <person name="Kuo A."/>
            <person name="Kohler A."/>
            <person name="Jargeat P."/>
            <person name="Nagy L.G."/>
            <person name="Floudas D."/>
            <person name="Copeland A."/>
            <person name="Barry K.W."/>
            <person name="Cichocki N."/>
            <person name="Veneault-Fourrey C."/>
            <person name="LaButti K."/>
            <person name="Lindquist E.A."/>
            <person name="Lipzen A."/>
            <person name="Lundell T."/>
            <person name="Morin E."/>
            <person name="Murat C."/>
            <person name="Sun H."/>
            <person name="Tunlid A."/>
            <person name="Henrissat B."/>
            <person name="Grigoriev I.V."/>
            <person name="Hibbett D.S."/>
            <person name="Martin F."/>
            <person name="Nordberg H.P."/>
            <person name="Cantor M.N."/>
            <person name="Hua S.X."/>
        </authorList>
    </citation>
    <scope>NUCLEOTIDE SEQUENCE [LARGE SCALE GENOMIC DNA]</scope>
    <source>
        <strain evidence="4 5">Ve08.2h10</strain>
    </source>
</reference>
<dbReference type="InterPro" id="IPR046341">
    <property type="entry name" value="SET_dom_sf"/>
</dbReference>
<dbReference type="Gene3D" id="3.90.1410.10">
    <property type="entry name" value="set domain protein methyltransferase, domain 1"/>
    <property type="match status" value="1"/>
</dbReference>
<dbReference type="InterPro" id="IPR050600">
    <property type="entry name" value="SETD3_SETD6_MTase"/>
</dbReference>
<dbReference type="STRING" id="930991.A0A0D0ED32"/>
<dbReference type="EMBL" id="KN824834">
    <property type="protein sequence ID" value="KIL00416.1"/>
    <property type="molecule type" value="Genomic_DNA"/>
</dbReference>
<dbReference type="GO" id="GO:0016279">
    <property type="term" value="F:protein-lysine N-methyltransferase activity"/>
    <property type="evidence" value="ECO:0007669"/>
    <property type="project" value="UniProtKB-ARBA"/>
</dbReference>
<gene>
    <name evidence="4" type="ORF">PAXRUDRAFT_821707</name>
</gene>
<protein>
    <submittedName>
        <fullName evidence="4">Unplaced genomic scaffold scaffold_12, whole genome shotgun sequence</fullName>
    </submittedName>
</protein>
<organism evidence="4 5">
    <name type="scientific">Paxillus rubicundulus Ve08.2h10</name>
    <dbReference type="NCBI Taxonomy" id="930991"/>
    <lineage>
        <taxon>Eukaryota</taxon>
        <taxon>Fungi</taxon>
        <taxon>Dikarya</taxon>
        <taxon>Basidiomycota</taxon>
        <taxon>Agaricomycotina</taxon>
        <taxon>Agaricomycetes</taxon>
        <taxon>Agaricomycetidae</taxon>
        <taxon>Boletales</taxon>
        <taxon>Paxilineae</taxon>
        <taxon>Paxillaceae</taxon>
        <taxon>Paxillus</taxon>
    </lineage>
</organism>
<dbReference type="SUPFAM" id="SSF82199">
    <property type="entry name" value="SET domain"/>
    <property type="match status" value="1"/>
</dbReference>
<evidence type="ECO:0000256" key="1">
    <source>
        <dbReference type="ARBA" id="ARBA00022603"/>
    </source>
</evidence>
<dbReference type="PANTHER" id="PTHR13271">
    <property type="entry name" value="UNCHARACTERIZED PUTATIVE METHYLTRANSFERASE"/>
    <property type="match status" value="1"/>
</dbReference>
<evidence type="ECO:0000313" key="5">
    <source>
        <dbReference type="Proteomes" id="UP000054538"/>
    </source>
</evidence>
<proteinExistence type="predicted"/>
<accession>A0A0D0ED32</accession>
<dbReference type="HOGENOM" id="CLU_041939_2_0_1"/>
<keyword evidence="1" id="KW-0489">Methyltransferase</keyword>